<keyword evidence="1" id="KW-0812">Transmembrane</keyword>
<sequence>MDTFRWQTYEYEYNDKSPDWYWALAIIAISSAVTAILFENVLFALLILIGAFTVALFAVRKPNVVNFEINNRGVVIDRTLYQYQTLDSFWILYEDDGDRVLLIKSKKTMVPLIVVPLSEDVDVESLHNYLLERLEEVEMEEPIAHRFLEFLGF</sequence>
<evidence type="ECO:0000256" key="1">
    <source>
        <dbReference type="SAM" id="Phobius"/>
    </source>
</evidence>
<keyword evidence="1" id="KW-1133">Transmembrane helix</keyword>
<comment type="caution">
    <text evidence="2">The sequence shown here is derived from an EMBL/GenBank/DDBJ whole genome shotgun (WGS) entry which is preliminary data.</text>
</comment>
<protein>
    <recommendedName>
        <fullName evidence="4">DUF5673 domain-containing protein</fullName>
    </recommendedName>
</protein>
<proteinExistence type="predicted"/>
<dbReference type="Proteomes" id="UP000228809">
    <property type="component" value="Unassembled WGS sequence"/>
</dbReference>
<organism evidence="2 3">
    <name type="scientific">Candidatus Kaiserbacteria bacterium CG10_big_fil_rev_8_21_14_0_10_49_17</name>
    <dbReference type="NCBI Taxonomy" id="1974609"/>
    <lineage>
        <taxon>Bacteria</taxon>
        <taxon>Candidatus Kaiseribacteriota</taxon>
    </lineage>
</organism>
<evidence type="ECO:0008006" key="4">
    <source>
        <dbReference type="Google" id="ProtNLM"/>
    </source>
</evidence>
<name>A0A2M6WE68_9BACT</name>
<feature type="transmembrane region" description="Helical" evidence="1">
    <location>
        <begin position="42"/>
        <end position="59"/>
    </location>
</feature>
<dbReference type="EMBL" id="PFBJ01000012">
    <property type="protein sequence ID" value="PIT91063.1"/>
    <property type="molecule type" value="Genomic_DNA"/>
</dbReference>
<evidence type="ECO:0000313" key="2">
    <source>
        <dbReference type="EMBL" id="PIT91063.1"/>
    </source>
</evidence>
<evidence type="ECO:0000313" key="3">
    <source>
        <dbReference type="Proteomes" id="UP000228809"/>
    </source>
</evidence>
<gene>
    <name evidence="2" type="ORF">COU17_02430</name>
</gene>
<accession>A0A2M6WE68</accession>
<reference evidence="3" key="1">
    <citation type="submission" date="2017-09" db="EMBL/GenBank/DDBJ databases">
        <title>Depth-based differentiation of microbial function through sediment-hosted aquifers and enrichment of novel symbionts in the deep terrestrial subsurface.</title>
        <authorList>
            <person name="Probst A.J."/>
            <person name="Ladd B."/>
            <person name="Jarett J.K."/>
            <person name="Geller-Mcgrath D.E."/>
            <person name="Sieber C.M.K."/>
            <person name="Emerson J.B."/>
            <person name="Anantharaman K."/>
            <person name="Thomas B.C."/>
            <person name="Malmstrom R."/>
            <person name="Stieglmeier M."/>
            <person name="Klingl A."/>
            <person name="Woyke T."/>
            <person name="Ryan C.M."/>
            <person name="Banfield J.F."/>
        </authorList>
    </citation>
    <scope>NUCLEOTIDE SEQUENCE [LARGE SCALE GENOMIC DNA]</scope>
</reference>
<feature type="transmembrane region" description="Helical" evidence="1">
    <location>
        <begin position="20"/>
        <end position="37"/>
    </location>
</feature>
<keyword evidence="1" id="KW-0472">Membrane</keyword>
<dbReference type="AlphaFoldDB" id="A0A2M6WE68"/>